<evidence type="ECO:0000256" key="1">
    <source>
        <dbReference type="SAM" id="MobiDB-lite"/>
    </source>
</evidence>
<dbReference type="Proteomes" id="UP001230328">
    <property type="component" value="Unassembled WGS sequence"/>
</dbReference>
<dbReference type="InterPro" id="IPR046300">
    <property type="entry name" value="DUF6415"/>
</dbReference>
<sequence length="161" mass="17652">MNATQREVDAQLYVAAMRQDAAVLLDEGAPLIRYEDLQVAEHRNRVNLAWLLREVDAAIAGRPEDDVQAKVAMAGMSEALRRLEEIEAVGLAGEVRRVRRLARSVLSLCDHHGTLTGLRMCAVCDKPITADQDSAPYDMFRTSSGGPTSDAHARCMPPLPD</sequence>
<organism evidence="2 3">
    <name type="scientific">Streptomyces umbrinus</name>
    <dbReference type="NCBI Taxonomy" id="67370"/>
    <lineage>
        <taxon>Bacteria</taxon>
        <taxon>Bacillati</taxon>
        <taxon>Actinomycetota</taxon>
        <taxon>Actinomycetes</taxon>
        <taxon>Kitasatosporales</taxon>
        <taxon>Streptomycetaceae</taxon>
        <taxon>Streptomyces</taxon>
        <taxon>Streptomyces phaeochromogenes group</taxon>
    </lineage>
</organism>
<comment type="caution">
    <text evidence="2">The sequence shown here is derived from an EMBL/GenBank/DDBJ whole genome shotgun (WGS) entry which is preliminary data.</text>
</comment>
<feature type="region of interest" description="Disordered" evidence="1">
    <location>
        <begin position="135"/>
        <end position="161"/>
    </location>
</feature>
<dbReference type="Pfam" id="PF19979">
    <property type="entry name" value="DUF6415"/>
    <property type="match status" value="1"/>
</dbReference>
<evidence type="ECO:0000313" key="3">
    <source>
        <dbReference type="Proteomes" id="UP001230328"/>
    </source>
</evidence>
<dbReference type="RefSeq" id="WP_307517380.1">
    <property type="nucleotide sequence ID" value="NZ_JAUSZI010000002.1"/>
</dbReference>
<accession>A0ABU0SGF7</accession>
<evidence type="ECO:0000313" key="2">
    <source>
        <dbReference type="EMBL" id="MDQ1022512.1"/>
    </source>
</evidence>
<dbReference type="EMBL" id="JAUSZI010000002">
    <property type="protein sequence ID" value="MDQ1022512.1"/>
    <property type="molecule type" value="Genomic_DNA"/>
</dbReference>
<gene>
    <name evidence="2" type="ORF">QF035_000094</name>
</gene>
<name>A0ABU0SGF7_9ACTN</name>
<protein>
    <submittedName>
        <fullName evidence="2">Uncharacterized protein</fullName>
    </submittedName>
</protein>
<proteinExistence type="predicted"/>
<keyword evidence="3" id="KW-1185">Reference proteome</keyword>
<reference evidence="2 3" key="1">
    <citation type="submission" date="2023-07" db="EMBL/GenBank/DDBJ databases">
        <title>Comparative genomics of wheat-associated soil bacteria to identify genetic determinants of phenazine resistance.</title>
        <authorList>
            <person name="Mouncey N."/>
        </authorList>
    </citation>
    <scope>NUCLEOTIDE SEQUENCE [LARGE SCALE GENOMIC DNA]</scope>
    <source>
        <strain evidence="2 3">V2I4</strain>
    </source>
</reference>